<comment type="caution">
    <text evidence="1">The sequence shown here is derived from an EMBL/GenBank/DDBJ whole genome shotgun (WGS) entry which is preliminary data.</text>
</comment>
<keyword evidence="2" id="KW-1185">Reference proteome</keyword>
<organism evidence="1 2">
    <name type="scientific">Canavalia gladiata</name>
    <name type="common">Sword bean</name>
    <name type="synonym">Dolichos gladiatus</name>
    <dbReference type="NCBI Taxonomy" id="3824"/>
    <lineage>
        <taxon>Eukaryota</taxon>
        <taxon>Viridiplantae</taxon>
        <taxon>Streptophyta</taxon>
        <taxon>Embryophyta</taxon>
        <taxon>Tracheophyta</taxon>
        <taxon>Spermatophyta</taxon>
        <taxon>Magnoliopsida</taxon>
        <taxon>eudicotyledons</taxon>
        <taxon>Gunneridae</taxon>
        <taxon>Pentapetalae</taxon>
        <taxon>rosids</taxon>
        <taxon>fabids</taxon>
        <taxon>Fabales</taxon>
        <taxon>Fabaceae</taxon>
        <taxon>Papilionoideae</taxon>
        <taxon>50 kb inversion clade</taxon>
        <taxon>NPAAA clade</taxon>
        <taxon>indigoferoid/millettioid clade</taxon>
        <taxon>Phaseoleae</taxon>
        <taxon>Canavalia</taxon>
    </lineage>
</organism>
<gene>
    <name evidence="1" type="ORF">VNO77_26731</name>
</gene>
<name>A0AAN9KU34_CANGL</name>
<reference evidence="1 2" key="1">
    <citation type="submission" date="2024-01" db="EMBL/GenBank/DDBJ databases">
        <title>The genomes of 5 underutilized Papilionoideae crops provide insights into root nodulation and disease resistanc.</title>
        <authorList>
            <person name="Jiang F."/>
        </authorList>
    </citation>
    <scope>NUCLEOTIDE SEQUENCE [LARGE SCALE GENOMIC DNA]</scope>
    <source>
        <strain evidence="1">LVBAO_FW01</strain>
        <tissue evidence="1">Leaves</tissue>
    </source>
</reference>
<dbReference type="AlphaFoldDB" id="A0AAN9KU34"/>
<evidence type="ECO:0000313" key="1">
    <source>
        <dbReference type="EMBL" id="KAK7323266.1"/>
    </source>
</evidence>
<dbReference type="EMBL" id="JAYMYQ010000006">
    <property type="protein sequence ID" value="KAK7323266.1"/>
    <property type="molecule type" value="Genomic_DNA"/>
</dbReference>
<dbReference type="Proteomes" id="UP001367508">
    <property type="component" value="Unassembled WGS sequence"/>
</dbReference>
<accession>A0AAN9KU34</accession>
<evidence type="ECO:0000313" key="2">
    <source>
        <dbReference type="Proteomes" id="UP001367508"/>
    </source>
</evidence>
<proteinExistence type="predicted"/>
<sequence length="192" mass="21720">MRQPLGPSLGLMTCGHSKLMSTISRTYKFAACMATWGIGLGTCCGMEKPIYLDILNVNLFSRLWEAEVCIQGPRLPKYEYSEYQSNPFMSKPKVIWNHRAKDCSQGNAVQVIAEALSLPGSIGSTLIIFVQIAISNFHNLLEAGWRRQQLLTRGIRLGCHKESPEYDVDKEKIMTLQKSYGRRTIKVQDDKF</sequence>
<protein>
    <submittedName>
        <fullName evidence="1">Uncharacterized protein</fullName>
    </submittedName>
</protein>